<dbReference type="eggNOG" id="COG2863">
    <property type="taxonomic scope" value="Bacteria"/>
</dbReference>
<dbReference type="Pfam" id="PF15436">
    <property type="entry name" value="PGBA_N"/>
    <property type="match status" value="1"/>
</dbReference>
<dbReference type="InterPro" id="IPR029276">
    <property type="entry name" value="PgbA_N"/>
</dbReference>
<proteinExistence type="predicted"/>
<name>C8PJB7_9BACT</name>
<dbReference type="AlphaFoldDB" id="C8PJB7"/>
<evidence type="ECO:0000259" key="2">
    <source>
        <dbReference type="Pfam" id="PF15436"/>
    </source>
</evidence>
<keyword evidence="4" id="KW-1185">Reference proteome</keyword>
<evidence type="ECO:0000313" key="3">
    <source>
        <dbReference type="EMBL" id="EEV17022.1"/>
    </source>
</evidence>
<reference evidence="3 4" key="1">
    <citation type="submission" date="2009-07" db="EMBL/GenBank/DDBJ databases">
        <authorList>
            <person name="Madupu R."/>
            <person name="Sebastian Y."/>
            <person name="Durkin A.S."/>
            <person name="Torralba M."/>
            <person name="Methe B."/>
            <person name="Sutton G.G."/>
            <person name="Strausberg R.L."/>
            <person name="Nelson K.E."/>
        </authorList>
    </citation>
    <scope>NUCLEOTIDE SEQUENCE [LARGE SCALE GENOMIC DNA]</scope>
    <source>
        <strain evidence="3 4">RM3268</strain>
    </source>
</reference>
<protein>
    <recommendedName>
        <fullName evidence="2">Plasminogen-binding protein PgbA N-terminal domain-containing protein</fullName>
    </recommendedName>
</protein>
<dbReference type="RefSeq" id="WP_005871956.1">
    <property type="nucleotide sequence ID" value="NZ_ACYG01000027.1"/>
</dbReference>
<feature type="signal peptide" evidence="1">
    <location>
        <begin position="1"/>
        <end position="18"/>
    </location>
</feature>
<keyword evidence="1" id="KW-0732">Signal</keyword>
<gene>
    <name evidence="3" type="ORF">CAMGR0001_1316</name>
</gene>
<comment type="caution">
    <text evidence="3">The sequence shown here is derived from an EMBL/GenBank/DDBJ whole genome shotgun (WGS) entry which is preliminary data.</text>
</comment>
<organism evidence="3 4">
    <name type="scientific">Campylobacter gracilis RM3268</name>
    <dbReference type="NCBI Taxonomy" id="553220"/>
    <lineage>
        <taxon>Bacteria</taxon>
        <taxon>Pseudomonadati</taxon>
        <taxon>Campylobacterota</taxon>
        <taxon>Epsilonproteobacteria</taxon>
        <taxon>Campylobacterales</taxon>
        <taxon>Campylobacteraceae</taxon>
        <taxon>Campylobacter</taxon>
    </lineage>
</organism>
<sequence>MKKALLILGLFLSAATGAEFNMPRYETALLSVADGSGEITDSPTIAVGSSGVVMHNFGSGASSIIARAVVTQKSAGKAKVRFEVFDMLAQEALPLPKILPSSGDKVILNFLYNRAIIVAPNAEIYEQVIKAFPNINFIHPDLGGAYLSYNHKPNPSRDDFRKICAQNSAGLIFIAMDKQGVFADCGSFKPLRTFASGSVAYYQLPFYSRVGEIKTVIWDFTNGPISDYDKHYRYLLGLDGDE</sequence>
<dbReference type="STRING" id="824.CGRAC_0863"/>
<evidence type="ECO:0000313" key="4">
    <source>
        <dbReference type="Proteomes" id="UP000005709"/>
    </source>
</evidence>
<dbReference type="EMBL" id="ACYG01000027">
    <property type="protein sequence ID" value="EEV17022.1"/>
    <property type="molecule type" value="Genomic_DNA"/>
</dbReference>
<dbReference type="Proteomes" id="UP000005709">
    <property type="component" value="Unassembled WGS sequence"/>
</dbReference>
<accession>C8PJB7</accession>
<evidence type="ECO:0000256" key="1">
    <source>
        <dbReference type="SAM" id="SignalP"/>
    </source>
</evidence>
<feature type="chain" id="PRO_5002991129" description="Plasminogen-binding protein PgbA N-terminal domain-containing protein" evidence="1">
    <location>
        <begin position="19"/>
        <end position="242"/>
    </location>
</feature>
<feature type="domain" description="Plasminogen-binding protein PgbA N-terminal" evidence="2">
    <location>
        <begin position="25"/>
        <end position="236"/>
    </location>
</feature>